<sequence length="159" mass="18172">MSLRKLMSTRHKKIFKDLLETPPSNPWYEILIPTPPWNKEVNMVWFITFIDDAKAQHIKERARKDEDFCLIIASLLASLGTVAFGSTRLFLPLTAELYTARHKHLMPRECTELRPNSAKSQFVVPGNNIIWPNSPKWDNGQNFSNLLVTFGQLTAGGFS</sequence>
<keyword evidence="1" id="KW-0472">Membrane</keyword>
<accession>A0AAW0E5Y0</accession>
<reference evidence="2 3" key="1">
    <citation type="journal article" date="2024" name="J Genomics">
        <title>Draft genome sequencing and assembly of Favolaschia claudopus CIRM-BRFM 2984 isolated from oak limbs.</title>
        <authorList>
            <person name="Navarro D."/>
            <person name="Drula E."/>
            <person name="Chaduli D."/>
            <person name="Cazenave R."/>
            <person name="Ahrendt S."/>
            <person name="Wang J."/>
            <person name="Lipzen A."/>
            <person name="Daum C."/>
            <person name="Barry K."/>
            <person name="Grigoriev I.V."/>
            <person name="Favel A."/>
            <person name="Rosso M.N."/>
            <person name="Martin F."/>
        </authorList>
    </citation>
    <scope>NUCLEOTIDE SEQUENCE [LARGE SCALE GENOMIC DNA]</scope>
    <source>
        <strain evidence="2 3">CIRM-BRFM 2984</strain>
    </source>
</reference>
<feature type="transmembrane region" description="Helical" evidence="1">
    <location>
        <begin position="68"/>
        <end position="91"/>
    </location>
</feature>
<gene>
    <name evidence="2" type="ORF">R3P38DRAFT_2758852</name>
</gene>
<name>A0AAW0E5Y0_9AGAR</name>
<organism evidence="2 3">
    <name type="scientific">Favolaschia claudopus</name>
    <dbReference type="NCBI Taxonomy" id="2862362"/>
    <lineage>
        <taxon>Eukaryota</taxon>
        <taxon>Fungi</taxon>
        <taxon>Dikarya</taxon>
        <taxon>Basidiomycota</taxon>
        <taxon>Agaricomycotina</taxon>
        <taxon>Agaricomycetes</taxon>
        <taxon>Agaricomycetidae</taxon>
        <taxon>Agaricales</taxon>
        <taxon>Marasmiineae</taxon>
        <taxon>Mycenaceae</taxon>
        <taxon>Favolaschia</taxon>
    </lineage>
</organism>
<evidence type="ECO:0000256" key="1">
    <source>
        <dbReference type="SAM" id="Phobius"/>
    </source>
</evidence>
<dbReference type="Proteomes" id="UP001362999">
    <property type="component" value="Unassembled WGS sequence"/>
</dbReference>
<comment type="caution">
    <text evidence="2">The sequence shown here is derived from an EMBL/GenBank/DDBJ whole genome shotgun (WGS) entry which is preliminary data.</text>
</comment>
<keyword evidence="1" id="KW-1133">Transmembrane helix</keyword>
<dbReference type="AlphaFoldDB" id="A0AAW0E5Y0"/>
<protein>
    <submittedName>
        <fullName evidence="2">Uncharacterized protein</fullName>
    </submittedName>
</protein>
<proteinExistence type="predicted"/>
<evidence type="ECO:0000313" key="3">
    <source>
        <dbReference type="Proteomes" id="UP001362999"/>
    </source>
</evidence>
<dbReference type="EMBL" id="JAWWNJ010000003">
    <property type="protein sequence ID" value="KAK7059412.1"/>
    <property type="molecule type" value="Genomic_DNA"/>
</dbReference>
<keyword evidence="1" id="KW-0812">Transmembrane</keyword>
<keyword evidence="3" id="KW-1185">Reference proteome</keyword>
<evidence type="ECO:0000313" key="2">
    <source>
        <dbReference type="EMBL" id="KAK7059412.1"/>
    </source>
</evidence>